<evidence type="ECO:0000259" key="9">
    <source>
        <dbReference type="PROSITE" id="PS50109"/>
    </source>
</evidence>
<dbReference type="PANTHER" id="PTHR45453:SF1">
    <property type="entry name" value="PHOSPHATE REGULON SENSOR PROTEIN PHOR"/>
    <property type="match status" value="1"/>
</dbReference>
<evidence type="ECO:0000256" key="6">
    <source>
        <dbReference type="ARBA" id="ARBA00023012"/>
    </source>
</evidence>
<dbReference type="SMART" id="SM00387">
    <property type="entry name" value="HATPase_c"/>
    <property type="match status" value="1"/>
</dbReference>
<comment type="caution">
    <text evidence="10">The sequence shown here is derived from an EMBL/GenBank/DDBJ whole genome shotgun (WGS) entry which is preliminary data.</text>
</comment>
<keyword evidence="5 10" id="KW-0418">Kinase</keyword>
<dbReference type="InterPro" id="IPR036890">
    <property type="entry name" value="HATPase_C_sf"/>
</dbReference>
<gene>
    <name evidence="10" type="ORF">A1359_18260</name>
</gene>
<dbReference type="SMART" id="SM00388">
    <property type="entry name" value="HisKA"/>
    <property type="match status" value="1"/>
</dbReference>
<evidence type="ECO:0000256" key="4">
    <source>
        <dbReference type="ARBA" id="ARBA00022679"/>
    </source>
</evidence>
<evidence type="ECO:0000313" key="10">
    <source>
        <dbReference type="EMBL" id="OAI09733.1"/>
    </source>
</evidence>
<dbReference type="SMART" id="SM00091">
    <property type="entry name" value="PAS"/>
    <property type="match status" value="1"/>
</dbReference>
<dbReference type="SUPFAM" id="SSF55874">
    <property type="entry name" value="ATPase domain of HSP90 chaperone/DNA topoisomerase II/histidine kinase"/>
    <property type="match status" value="1"/>
</dbReference>
<dbReference type="PRINTS" id="PR00344">
    <property type="entry name" value="BCTRLSENSOR"/>
</dbReference>
<keyword evidence="8" id="KW-0175">Coiled coil</keyword>
<comment type="catalytic activity">
    <reaction evidence="1">
        <text>ATP + protein L-histidine = ADP + protein N-phospho-L-histidine.</text>
        <dbReference type="EC" id="2.7.13.3"/>
    </reaction>
</comment>
<evidence type="ECO:0000256" key="5">
    <source>
        <dbReference type="ARBA" id="ARBA00022777"/>
    </source>
</evidence>
<dbReference type="AlphaFoldDB" id="A0A177MWT9"/>
<dbReference type="InterPro" id="IPR004358">
    <property type="entry name" value="Sig_transdc_His_kin-like_C"/>
</dbReference>
<dbReference type="Gene3D" id="3.30.565.10">
    <property type="entry name" value="Histidine kinase-like ATPase, C-terminal domain"/>
    <property type="match status" value="1"/>
</dbReference>
<dbReference type="Proteomes" id="UP000078476">
    <property type="component" value="Unassembled WGS sequence"/>
</dbReference>
<evidence type="ECO:0000256" key="7">
    <source>
        <dbReference type="ARBA" id="ARBA00023136"/>
    </source>
</evidence>
<dbReference type="InterPro" id="IPR050351">
    <property type="entry name" value="BphY/WalK/GraS-like"/>
</dbReference>
<keyword evidence="7" id="KW-0472">Membrane</keyword>
<dbReference type="Pfam" id="PF02518">
    <property type="entry name" value="HATPase_c"/>
    <property type="match status" value="1"/>
</dbReference>
<dbReference type="InterPro" id="IPR000014">
    <property type="entry name" value="PAS"/>
</dbReference>
<dbReference type="GO" id="GO:0016036">
    <property type="term" value="P:cellular response to phosphate starvation"/>
    <property type="evidence" value="ECO:0007669"/>
    <property type="project" value="TreeGrafter"/>
</dbReference>
<dbReference type="InterPro" id="IPR005467">
    <property type="entry name" value="His_kinase_dom"/>
</dbReference>
<feature type="domain" description="Histidine kinase" evidence="9">
    <location>
        <begin position="179"/>
        <end position="380"/>
    </location>
</feature>
<dbReference type="OrthoDB" id="9776727at2"/>
<evidence type="ECO:0000256" key="2">
    <source>
        <dbReference type="ARBA" id="ARBA00012438"/>
    </source>
</evidence>
<dbReference type="Gene3D" id="1.10.287.130">
    <property type="match status" value="1"/>
</dbReference>
<sequence length="402" mass="44370">MNTPNLQYQQKTERLTDAFRVFNELSENLASSYQGLQEQIANLNRQLAAARNERLTTLIEKEKLASRLQQILAALPAAVIVLNAQNKIIDCNQQAIQFLGEPLLGQLWQTVVARRLLPVPDSPHERQLKDGRIVNLVLNHLSNNAEQIILLSDVSELRNLQDTLAQQKHLSAMGEMVASLAHQVRTPLATAILYASQMTKPELVAVKRQQFSEKILERLHFLERQVNDMLIYAKQGRLAMQGFSLTHLLKHVEDRMEGFNGAFLLDSQVDEMTLIGNEDALCGAILNLINNAVEAGADVISVKVESSVQGIEIRIQDNGPGIAQVVQKQLFEPFYTTKIHGTGLGLAVVDSVVKAHAGTVTCQSELGQGSVFVLTLPICEAELGLSLAGVVPVIQEKHYETV</sequence>
<organism evidence="10 11">
    <name type="scientific">Methylomonas lenta</name>
    <dbReference type="NCBI Taxonomy" id="980561"/>
    <lineage>
        <taxon>Bacteria</taxon>
        <taxon>Pseudomonadati</taxon>
        <taxon>Pseudomonadota</taxon>
        <taxon>Gammaproteobacteria</taxon>
        <taxon>Methylococcales</taxon>
        <taxon>Methylococcaceae</taxon>
        <taxon>Methylomonas</taxon>
    </lineage>
</organism>
<keyword evidence="11" id="KW-1185">Reference proteome</keyword>
<dbReference type="GO" id="GO:0004721">
    <property type="term" value="F:phosphoprotein phosphatase activity"/>
    <property type="evidence" value="ECO:0007669"/>
    <property type="project" value="TreeGrafter"/>
</dbReference>
<dbReference type="Gene3D" id="3.30.450.20">
    <property type="entry name" value="PAS domain"/>
    <property type="match status" value="1"/>
</dbReference>
<dbReference type="STRING" id="980561.A1359_18260"/>
<feature type="coiled-coil region" evidence="8">
    <location>
        <begin position="26"/>
        <end position="60"/>
    </location>
</feature>
<reference evidence="10 11" key="1">
    <citation type="submission" date="2016-03" db="EMBL/GenBank/DDBJ databases">
        <authorList>
            <person name="Ploux O."/>
        </authorList>
    </citation>
    <scope>NUCLEOTIDE SEQUENCE [LARGE SCALE GENOMIC DNA]</scope>
    <source>
        <strain evidence="10 11">R-45370</strain>
    </source>
</reference>
<dbReference type="GO" id="GO:0005886">
    <property type="term" value="C:plasma membrane"/>
    <property type="evidence" value="ECO:0007669"/>
    <property type="project" value="TreeGrafter"/>
</dbReference>
<dbReference type="PROSITE" id="PS50109">
    <property type="entry name" value="HIS_KIN"/>
    <property type="match status" value="1"/>
</dbReference>
<evidence type="ECO:0000313" key="11">
    <source>
        <dbReference type="Proteomes" id="UP000078476"/>
    </source>
</evidence>
<dbReference type="CDD" id="cd00075">
    <property type="entry name" value="HATPase"/>
    <property type="match status" value="1"/>
</dbReference>
<dbReference type="EC" id="2.7.13.3" evidence="2"/>
<keyword evidence="6" id="KW-0902">Two-component regulatory system</keyword>
<evidence type="ECO:0000256" key="8">
    <source>
        <dbReference type="SAM" id="Coils"/>
    </source>
</evidence>
<dbReference type="SUPFAM" id="SSF47384">
    <property type="entry name" value="Homodimeric domain of signal transducing histidine kinase"/>
    <property type="match status" value="1"/>
</dbReference>
<evidence type="ECO:0000256" key="1">
    <source>
        <dbReference type="ARBA" id="ARBA00000085"/>
    </source>
</evidence>
<dbReference type="Pfam" id="PF00512">
    <property type="entry name" value="HisKA"/>
    <property type="match status" value="1"/>
</dbReference>
<dbReference type="InterPro" id="IPR003594">
    <property type="entry name" value="HATPase_dom"/>
</dbReference>
<keyword evidence="3" id="KW-0597">Phosphoprotein</keyword>
<dbReference type="PANTHER" id="PTHR45453">
    <property type="entry name" value="PHOSPHATE REGULON SENSOR PROTEIN PHOR"/>
    <property type="match status" value="1"/>
</dbReference>
<accession>A0A177MWT9</accession>
<proteinExistence type="predicted"/>
<dbReference type="InterPro" id="IPR035965">
    <property type="entry name" value="PAS-like_dom_sf"/>
</dbReference>
<evidence type="ECO:0000256" key="3">
    <source>
        <dbReference type="ARBA" id="ARBA00022553"/>
    </source>
</evidence>
<dbReference type="CDD" id="cd00082">
    <property type="entry name" value="HisKA"/>
    <property type="match status" value="1"/>
</dbReference>
<protein>
    <recommendedName>
        <fullName evidence="2">histidine kinase</fullName>
        <ecNumber evidence="2">2.7.13.3</ecNumber>
    </recommendedName>
</protein>
<dbReference type="Pfam" id="PF13188">
    <property type="entry name" value="PAS_8"/>
    <property type="match status" value="1"/>
</dbReference>
<name>A0A177MWT9_9GAMM</name>
<dbReference type="CDD" id="cd00130">
    <property type="entry name" value="PAS"/>
    <property type="match status" value="1"/>
</dbReference>
<dbReference type="RefSeq" id="WP_066988093.1">
    <property type="nucleotide sequence ID" value="NZ_LUUI01000165.1"/>
</dbReference>
<dbReference type="InterPro" id="IPR003661">
    <property type="entry name" value="HisK_dim/P_dom"/>
</dbReference>
<dbReference type="InterPro" id="IPR036097">
    <property type="entry name" value="HisK_dim/P_sf"/>
</dbReference>
<dbReference type="EMBL" id="LUUI01000165">
    <property type="protein sequence ID" value="OAI09733.1"/>
    <property type="molecule type" value="Genomic_DNA"/>
</dbReference>
<dbReference type="SUPFAM" id="SSF55785">
    <property type="entry name" value="PYP-like sensor domain (PAS domain)"/>
    <property type="match status" value="1"/>
</dbReference>
<keyword evidence="4" id="KW-0808">Transferase</keyword>
<dbReference type="GO" id="GO:0000155">
    <property type="term" value="F:phosphorelay sensor kinase activity"/>
    <property type="evidence" value="ECO:0007669"/>
    <property type="project" value="InterPro"/>
</dbReference>